<sequence length="409" mass="43110">MISKHRQTGRQRVAIGNNPERNRLHNRRVVLEIIRVHGPIGRTSIARLTHLTPQAVSNIVDELVTDHLLVETGRLRTGRGQPPIQFAINPDGPMTAGVEIAADHMVTVMLDITGRVRAQTSVPLAEATPDAIAPLLVAELDKARAVIGTNPRILGIGVVMPGPFGIEGMTSVGPTTLPGWHEIDPAHLLGEATGLPVVIENDATAAAIGERFFGVGQKLADFAYIYFGAGLGMGIIHNGQPFRGVFGNAGEIGHAVVVPGGRPCACGQSGCLERYASVYALREKCAERGIEVPDFAGLETWQAEGHPVLREWIAEAAQSLAPIIATLENVLDPETMILGGALPDPVIDAVIAALAPLPVSVASRRDRQVPRVLRGTTGQFTAALGAAAIPLMETITPRLDIAPDPAGAA</sequence>
<dbReference type="Gene3D" id="1.10.10.10">
    <property type="entry name" value="Winged helix-like DNA-binding domain superfamily/Winged helix DNA-binding domain"/>
    <property type="match status" value="1"/>
</dbReference>
<dbReference type="SUPFAM" id="SSF46785">
    <property type="entry name" value="Winged helix' DNA-binding domain"/>
    <property type="match status" value="1"/>
</dbReference>
<dbReference type="STRING" id="440168.SAMN04487974_101200"/>
<keyword evidence="3" id="KW-0418">Kinase</keyword>
<dbReference type="OrthoDB" id="49685at2"/>
<dbReference type="SUPFAM" id="SSF53067">
    <property type="entry name" value="Actin-like ATPase domain"/>
    <property type="match status" value="1"/>
</dbReference>
<reference evidence="3 4" key="1">
    <citation type="submission" date="2016-10" db="EMBL/GenBank/DDBJ databases">
        <authorList>
            <person name="de Groot N.N."/>
        </authorList>
    </citation>
    <scope>NUCLEOTIDE SEQUENCE [LARGE SCALE GENOMIC DNA]</scope>
    <source>
        <strain evidence="3 4">CGMCC 1.10267</strain>
    </source>
</reference>
<organism evidence="3 4">
    <name type="scientific">Pelagibacterium luteolum</name>
    <dbReference type="NCBI Taxonomy" id="440168"/>
    <lineage>
        <taxon>Bacteria</taxon>
        <taxon>Pseudomonadati</taxon>
        <taxon>Pseudomonadota</taxon>
        <taxon>Alphaproteobacteria</taxon>
        <taxon>Hyphomicrobiales</taxon>
        <taxon>Devosiaceae</taxon>
        <taxon>Pelagibacterium</taxon>
    </lineage>
</organism>
<name>A0A1G7RYK2_9HYPH</name>
<evidence type="ECO:0000256" key="2">
    <source>
        <dbReference type="SAM" id="MobiDB-lite"/>
    </source>
</evidence>
<dbReference type="Proteomes" id="UP000199495">
    <property type="component" value="Unassembled WGS sequence"/>
</dbReference>
<evidence type="ECO:0000313" key="4">
    <source>
        <dbReference type="Proteomes" id="UP000199495"/>
    </source>
</evidence>
<dbReference type="InterPro" id="IPR043129">
    <property type="entry name" value="ATPase_NBD"/>
</dbReference>
<keyword evidence="3" id="KW-0808">Transferase</keyword>
<keyword evidence="4" id="KW-1185">Reference proteome</keyword>
<dbReference type="InterPro" id="IPR036390">
    <property type="entry name" value="WH_DNA-bd_sf"/>
</dbReference>
<protein>
    <submittedName>
        <fullName evidence="3">Sugar kinase of the NBD/HSP70 family, may contain an N-terminal HTH domain</fullName>
    </submittedName>
</protein>
<dbReference type="EMBL" id="FNCS01000001">
    <property type="protein sequence ID" value="SDG15764.1"/>
    <property type="molecule type" value="Genomic_DNA"/>
</dbReference>
<dbReference type="InterPro" id="IPR000600">
    <property type="entry name" value="ROK"/>
</dbReference>
<dbReference type="GO" id="GO:0016301">
    <property type="term" value="F:kinase activity"/>
    <property type="evidence" value="ECO:0007669"/>
    <property type="project" value="UniProtKB-KW"/>
</dbReference>
<dbReference type="Gene3D" id="3.30.420.40">
    <property type="match status" value="2"/>
</dbReference>
<dbReference type="PANTHER" id="PTHR18964">
    <property type="entry name" value="ROK (REPRESSOR, ORF, KINASE) FAMILY"/>
    <property type="match status" value="1"/>
</dbReference>
<dbReference type="RefSeq" id="WP_090589902.1">
    <property type="nucleotide sequence ID" value="NZ_FNCS01000001.1"/>
</dbReference>
<evidence type="ECO:0000256" key="1">
    <source>
        <dbReference type="ARBA" id="ARBA00006479"/>
    </source>
</evidence>
<evidence type="ECO:0000313" key="3">
    <source>
        <dbReference type="EMBL" id="SDG15764.1"/>
    </source>
</evidence>
<dbReference type="AlphaFoldDB" id="A0A1G7RYK2"/>
<comment type="similarity">
    <text evidence="1">Belongs to the ROK (NagC/XylR) family.</text>
</comment>
<feature type="region of interest" description="Disordered" evidence="2">
    <location>
        <begin position="1"/>
        <end position="20"/>
    </location>
</feature>
<dbReference type="InterPro" id="IPR036388">
    <property type="entry name" value="WH-like_DNA-bd_sf"/>
</dbReference>
<accession>A0A1G7RYK2</accession>
<dbReference type="PANTHER" id="PTHR18964:SF149">
    <property type="entry name" value="BIFUNCTIONAL UDP-N-ACETYLGLUCOSAMINE 2-EPIMERASE_N-ACETYLMANNOSAMINE KINASE"/>
    <property type="match status" value="1"/>
</dbReference>
<gene>
    <name evidence="3" type="ORF">SAMN04487974_101200</name>
</gene>
<dbReference type="Pfam" id="PF00480">
    <property type="entry name" value="ROK"/>
    <property type="match status" value="1"/>
</dbReference>
<proteinExistence type="inferred from homology"/>